<dbReference type="EMBL" id="JBHTEK010000001">
    <property type="protein sequence ID" value="MFC7668554.1"/>
    <property type="molecule type" value="Genomic_DNA"/>
</dbReference>
<reference evidence="3" key="1">
    <citation type="journal article" date="2019" name="Int. J. Syst. Evol. Microbiol.">
        <title>The Global Catalogue of Microorganisms (GCM) 10K type strain sequencing project: providing services to taxonomists for standard genome sequencing and annotation.</title>
        <authorList>
            <consortium name="The Broad Institute Genomics Platform"/>
            <consortium name="The Broad Institute Genome Sequencing Center for Infectious Disease"/>
            <person name="Wu L."/>
            <person name="Ma J."/>
        </authorList>
    </citation>
    <scope>NUCLEOTIDE SEQUENCE [LARGE SCALE GENOMIC DNA]</scope>
    <source>
        <strain evidence="3">JCM 19635</strain>
    </source>
</reference>
<gene>
    <name evidence="2" type="ORF">ACFQT0_15165</name>
</gene>
<organism evidence="2 3">
    <name type="scientific">Hymenobacter humi</name>
    <dbReference type="NCBI Taxonomy" id="1411620"/>
    <lineage>
        <taxon>Bacteria</taxon>
        <taxon>Pseudomonadati</taxon>
        <taxon>Bacteroidota</taxon>
        <taxon>Cytophagia</taxon>
        <taxon>Cytophagales</taxon>
        <taxon>Hymenobacteraceae</taxon>
        <taxon>Hymenobacter</taxon>
    </lineage>
</organism>
<evidence type="ECO:0000313" key="3">
    <source>
        <dbReference type="Proteomes" id="UP001596513"/>
    </source>
</evidence>
<dbReference type="Proteomes" id="UP001596513">
    <property type="component" value="Unassembled WGS sequence"/>
</dbReference>
<sequence>MKTDQAFKLIEEIMQATKETANKADVVNKSAILGEQTSQAGSENGGRSGEKHGRDIQRRFANLAHH</sequence>
<protein>
    <submittedName>
        <fullName evidence="2">Uncharacterized protein</fullName>
    </submittedName>
</protein>
<comment type="caution">
    <text evidence="2">The sequence shown here is derived from an EMBL/GenBank/DDBJ whole genome shotgun (WGS) entry which is preliminary data.</text>
</comment>
<feature type="region of interest" description="Disordered" evidence="1">
    <location>
        <begin position="34"/>
        <end position="66"/>
    </location>
</feature>
<name>A0ABW2U6R6_9BACT</name>
<accession>A0ABW2U6R6</accession>
<feature type="compositionally biased region" description="Basic and acidic residues" evidence="1">
    <location>
        <begin position="48"/>
        <end position="58"/>
    </location>
</feature>
<evidence type="ECO:0000256" key="1">
    <source>
        <dbReference type="SAM" id="MobiDB-lite"/>
    </source>
</evidence>
<keyword evidence="3" id="KW-1185">Reference proteome</keyword>
<dbReference type="RefSeq" id="WP_380203957.1">
    <property type="nucleotide sequence ID" value="NZ_JBHTEK010000001.1"/>
</dbReference>
<evidence type="ECO:0000313" key="2">
    <source>
        <dbReference type="EMBL" id="MFC7668554.1"/>
    </source>
</evidence>
<proteinExistence type="predicted"/>